<dbReference type="AlphaFoldDB" id="A0A195FV09"/>
<feature type="non-terminal residue" evidence="2">
    <location>
        <position position="1"/>
    </location>
</feature>
<accession>A0A195FV09</accession>
<dbReference type="EMBL" id="KQ981276">
    <property type="protein sequence ID" value="KYN43704.1"/>
    <property type="molecule type" value="Genomic_DNA"/>
</dbReference>
<gene>
    <name evidence="2" type="ORF">ALC56_01966</name>
</gene>
<keyword evidence="3" id="KW-1185">Reference proteome</keyword>
<organism evidence="2 3">
    <name type="scientific">Trachymyrmex septentrionalis</name>
    <dbReference type="NCBI Taxonomy" id="34720"/>
    <lineage>
        <taxon>Eukaryota</taxon>
        <taxon>Metazoa</taxon>
        <taxon>Ecdysozoa</taxon>
        <taxon>Arthropoda</taxon>
        <taxon>Hexapoda</taxon>
        <taxon>Insecta</taxon>
        <taxon>Pterygota</taxon>
        <taxon>Neoptera</taxon>
        <taxon>Endopterygota</taxon>
        <taxon>Hymenoptera</taxon>
        <taxon>Apocrita</taxon>
        <taxon>Aculeata</taxon>
        <taxon>Formicoidea</taxon>
        <taxon>Formicidae</taxon>
        <taxon>Myrmicinae</taxon>
        <taxon>Trachymyrmex</taxon>
    </lineage>
</organism>
<dbReference type="Proteomes" id="UP000078541">
    <property type="component" value="Unassembled WGS sequence"/>
</dbReference>
<evidence type="ECO:0000256" key="1">
    <source>
        <dbReference type="SAM" id="MobiDB-lite"/>
    </source>
</evidence>
<name>A0A195FV09_9HYME</name>
<evidence type="ECO:0000313" key="3">
    <source>
        <dbReference type="Proteomes" id="UP000078541"/>
    </source>
</evidence>
<protein>
    <submittedName>
        <fullName evidence="2">Uncharacterized protein</fullName>
    </submittedName>
</protein>
<proteinExistence type="predicted"/>
<reference evidence="2 3" key="1">
    <citation type="submission" date="2016-03" db="EMBL/GenBank/DDBJ databases">
        <title>Trachymyrmex septentrionalis WGS genome.</title>
        <authorList>
            <person name="Nygaard S."/>
            <person name="Hu H."/>
            <person name="Boomsma J."/>
            <person name="Zhang G."/>
        </authorList>
    </citation>
    <scope>NUCLEOTIDE SEQUENCE [LARGE SCALE GENOMIC DNA]</scope>
    <source>
        <strain evidence="2">Tsep2-gDNA-1</strain>
        <tissue evidence="2">Whole body</tissue>
    </source>
</reference>
<evidence type="ECO:0000313" key="2">
    <source>
        <dbReference type="EMBL" id="KYN43704.1"/>
    </source>
</evidence>
<feature type="region of interest" description="Disordered" evidence="1">
    <location>
        <begin position="88"/>
        <end position="117"/>
    </location>
</feature>
<sequence>GDFRSDARSFFLGEHPEEFWDSEVCAWGRPDADRHLGPDQPRLVKFNSSSDLGGAVRDLELSVPDSKTCVVSTRPNRGKPIALETARFNRLGGTSEEGSGTDEGDEEKKEEVEEEEAGGWWWRLARVDSTKEEEDSSVRDLGRRGRETCVCNSAWLPSRMSDGGHAV</sequence>